<accession>A0A327XP00</accession>
<keyword evidence="3" id="KW-1185">Reference proteome</keyword>
<sequence length="577" mass="61889">MKRRDLLLGGALLPLGHGGAARQTPDGAQPFTPPPQNAQALRQASDLGGHLAAMGLVPGDCFALMDGSRYALLPPEAEDHDLPLPEDALTQKLRVLPSEGQILLASWGVAPLSPARNGPDPRSAPDVSEALSRAVARAMATHAELVLPPGMLRVRRPGALLARSLSGRHDGLRITGAGQQSTVLVYDPEDASEPLLWNNNAVLGLRIARMTLYTDVPGAVFARIYGSGISQDHQFIDMAFRGRWGIGVEMVPDPDTGSAGNNNSEFLFDRVHSGVYLDPFTLLLGRSSDQNLNYWFHNCKLWGWVTIARLHKGGHLHISDCDVSGYAPKAPNYLVELLGDDHARGVCACTIRSLRVELKTAQALVLRSEWPSGNIEIAGLDLSSQTYRMTPGAPVIDLALGEGRGPILSVSDSQFAGQLRVINHHPRGSDQALIAFTRCSFFHGAGPDEVVIYDGSMAPRRIPDMIFRDCRGAGRRDRGLWDCNLGALLGGACRIDSHQALQPADGSAQRLPRGARIEALLDPATLAPTPGLRLWSGARDVTPEPGRPLPVSDGTPLALRPEPGAALTGMCLLRYLA</sequence>
<organism evidence="2 3">
    <name type="scientific">Salipiger aestuarii</name>
    <dbReference type="NCBI Taxonomy" id="568098"/>
    <lineage>
        <taxon>Bacteria</taxon>
        <taxon>Pseudomonadati</taxon>
        <taxon>Pseudomonadota</taxon>
        <taxon>Alphaproteobacteria</taxon>
        <taxon>Rhodobacterales</taxon>
        <taxon>Roseobacteraceae</taxon>
        <taxon>Salipiger</taxon>
    </lineage>
</organism>
<evidence type="ECO:0000256" key="1">
    <source>
        <dbReference type="SAM" id="MobiDB-lite"/>
    </source>
</evidence>
<proteinExistence type="predicted"/>
<protein>
    <recommendedName>
        <fullName evidence="4">Pectate lyase-like protein</fullName>
    </recommendedName>
</protein>
<evidence type="ECO:0000313" key="2">
    <source>
        <dbReference type="EMBL" id="RAK09931.1"/>
    </source>
</evidence>
<feature type="region of interest" description="Disordered" evidence="1">
    <location>
        <begin position="17"/>
        <end position="38"/>
    </location>
</feature>
<dbReference type="RefSeq" id="WP_146609978.1">
    <property type="nucleotide sequence ID" value="NZ_LIQE01000067.1"/>
</dbReference>
<dbReference type="OrthoDB" id="8950194at2"/>
<gene>
    <name evidence="2" type="ORF">ATI53_10617</name>
</gene>
<evidence type="ECO:0000313" key="3">
    <source>
        <dbReference type="Proteomes" id="UP000249165"/>
    </source>
</evidence>
<dbReference type="AlphaFoldDB" id="A0A327XP00"/>
<reference evidence="2 3" key="1">
    <citation type="submission" date="2018-06" db="EMBL/GenBank/DDBJ databases">
        <title>Genomic Encyclopedia of Archaeal and Bacterial Type Strains, Phase II (KMG-II): from individual species to whole genera.</title>
        <authorList>
            <person name="Goeker M."/>
        </authorList>
    </citation>
    <scope>NUCLEOTIDE SEQUENCE [LARGE SCALE GENOMIC DNA]</scope>
    <source>
        <strain evidence="2 3">DSM 22011</strain>
    </source>
</reference>
<dbReference type="EMBL" id="QLMG01000061">
    <property type="protein sequence ID" value="RAK09931.1"/>
    <property type="molecule type" value="Genomic_DNA"/>
</dbReference>
<dbReference type="Proteomes" id="UP000249165">
    <property type="component" value="Unassembled WGS sequence"/>
</dbReference>
<feature type="region of interest" description="Disordered" evidence="1">
    <location>
        <begin position="538"/>
        <end position="557"/>
    </location>
</feature>
<comment type="caution">
    <text evidence="2">The sequence shown here is derived from an EMBL/GenBank/DDBJ whole genome shotgun (WGS) entry which is preliminary data.</text>
</comment>
<evidence type="ECO:0008006" key="4">
    <source>
        <dbReference type="Google" id="ProtNLM"/>
    </source>
</evidence>
<name>A0A327XP00_9RHOB</name>